<dbReference type="InterPro" id="IPR020843">
    <property type="entry name" value="ER"/>
</dbReference>
<sequence>MAFCTANESSIHDCEAAAHKATSSWFDTVDRNALPPIFPLVPLEPPCSAERLWNALKKVNEVWKQLMPSEDFVNERMHQIVTAKEVFYSQMLVFRVWQLPSPQTGVAKASAQMIHLYSQAIRQINDKLSQDAEVACSDSMILAVMYLYFVSTHPLDLFAKNGAAAPSASRRNTRPDVHQGPLNDLRALRLGGGHVDAGNEHRKGLERMIELRGGVKAIRAPGIAQSYCYGDTTVSSGLLRVPRSDFVPFLDPDYLWNSLAEGRRPDHPLKSMGTAFTEALAHQQTNPSKILTEVSKSLENLVLYSLQADDYVAGKRTAPTLDVMADQRNMIQHRLMSLMHIHDTPESTSPLIRLCHLASLVYSFLCVFPVGHAPFRALVFRIRSVITEAVGRATCPTARQYLVLWALCLTGIVVEPGTGSSTWALTMLDEYLERLEIISWKAFRDAMLGFLWLPITNDQDGIHQTNYPQISYHSDNRHNNFHHFNQQDPTTEMKAWTFSRRGHPLTTLELTTVPTPEVLSLKDDEVLVKVSHASLNLFSSLLAWVVPSFVRTKPSVLETDFSGRIVGVGKSINHVSVGDDVFGVLQGGHHIKQGRGAIAEYVIASRDEVVAKPSNISFAEAAGLGTVGVTGFFMASKSGLKTGDRVFVNGGSGGAGLSVLQAVRELVGPEGTIVTTCSAKNTDLVKTFGADEVIDYTQHADLPTYLKQQYSSKPFDAILDTVGTGQSQAIYNNSPAYLAQGKPYLTIGSPMGDGLTVTNLLKNISNLLQNNAWPRVLGGTPRYWEFVDSSGAGPEVLKRLSAAIADGKHRGQIDQGGKVWAFEDAKKALERLVSRRAQGKVVVKVQEL</sequence>
<dbReference type="InterPro" id="IPR011032">
    <property type="entry name" value="GroES-like_sf"/>
</dbReference>
<gene>
    <name evidence="2" type="ORF">AB675_8472</name>
</gene>
<dbReference type="AlphaFoldDB" id="A0A0N1P319"/>
<dbReference type="PANTHER" id="PTHR11695">
    <property type="entry name" value="ALCOHOL DEHYDROGENASE RELATED"/>
    <property type="match status" value="1"/>
</dbReference>
<dbReference type="SMART" id="SM00829">
    <property type="entry name" value="PKS_ER"/>
    <property type="match status" value="1"/>
</dbReference>
<protein>
    <submittedName>
        <fullName evidence="2">Zinc-type alcohol dehydrogenase-like protein</fullName>
    </submittedName>
</protein>
<dbReference type="InterPro" id="IPR013154">
    <property type="entry name" value="ADH-like_N"/>
</dbReference>
<dbReference type="GO" id="GO:0005739">
    <property type="term" value="C:mitochondrion"/>
    <property type="evidence" value="ECO:0007669"/>
    <property type="project" value="TreeGrafter"/>
</dbReference>
<name>A0A0N1P319_9EURO</name>
<dbReference type="Pfam" id="PF08240">
    <property type="entry name" value="ADH_N"/>
    <property type="match status" value="1"/>
</dbReference>
<dbReference type="STRING" id="1664694.A0A0N1P319"/>
<reference evidence="2 3" key="1">
    <citation type="submission" date="2015-06" db="EMBL/GenBank/DDBJ databases">
        <title>Draft genome of the ant-associated black yeast Phialophora attae CBS 131958.</title>
        <authorList>
            <person name="Moreno L.F."/>
            <person name="Stielow B.J."/>
            <person name="de Hoog S."/>
            <person name="Vicente V.A."/>
            <person name="Weiss V.A."/>
            <person name="de Vries M."/>
            <person name="Cruz L.M."/>
            <person name="Souza E.M."/>
        </authorList>
    </citation>
    <scope>NUCLEOTIDE SEQUENCE [LARGE SCALE GENOMIC DNA]</scope>
    <source>
        <strain evidence="2 3">CBS 131958</strain>
    </source>
</reference>
<dbReference type="GO" id="GO:0016491">
    <property type="term" value="F:oxidoreductase activity"/>
    <property type="evidence" value="ECO:0007669"/>
    <property type="project" value="InterPro"/>
</dbReference>
<dbReference type="InterPro" id="IPR050700">
    <property type="entry name" value="YIM1/Zinc_Alcohol_DH_Fams"/>
</dbReference>
<dbReference type="GeneID" id="28740800"/>
<dbReference type="PANTHER" id="PTHR11695:SF294">
    <property type="entry name" value="RETICULON-4-INTERACTING PROTEIN 1, MITOCHONDRIAL"/>
    <property type="match status" value="1"/>
</dbReference>
<dbReference type="RefSeq" id="XP_018004359.1">
    <property type="nucleotide sequence ID" value="XM_018148920.1"/>
</dbReference>
<dbReference type="SUPFAM" id="SSF51735">
    <property type="entry name" value="NAD(P)-binding Rossmann-fold domains"/>
    <property type="match status" value="1"/>
</dbReference>
<evidence type="ECO:0000259" key="1">
    <source>
        <dbReference type="SMART" id="SM00829"/>
    </source>
</evidence>
<dbReference type="Pfam" id="PF13602">
    <property type="entry name" value="ADH_zinc_N_2"/>
    <property type="match status" value="1"/>
</dbReference>
<dbReference type="Gene3D" id="3.40.50.720">
    <property type="entry name" value="NAD(P)-binding Rossmann-like Domain"/>
    <property type="match status" value="1"/>
</dbReference>
<dbReference type="SUPFAM" id="SSF50129">
    <property type="entry name" value="GroES-like"/>
    <property type="match status" value="1"/>
</dbReference>
<dbReference type="Proteomes" id="UP000038010">
    <property type="component" value="Unassembled WGS sequence"/>
</dbReference>
<evidence type="ECO:0000313" key="3">
    <source>
        <dbReference type="Proteomes" id="UP000038010"/>
    </source>
</evidence>
<dbReference type="InterPro" id="IPR036291">
    <property type="entry name" value="NAD(P)-bd_dom_sf"/>
</dbReference>
<comment type="caution">
    <text evidence="2">The sequence shown here is derived from an EMBL/GenBank/DDBJ whole genome shotgun (WGS) entry which is preliminary data.</text>
</comment>
<dbReference type="CDD" id="cd08267">
    <property type="entry name" value="MDR1"/>
    <property type="match status" value="1"/>
</dbReference>
<keyword evidence="3" id="KW-1185">Reference proteome</keyword>
<feature type="domain" description="Enoyl reductase (ER)" evidence="1">
    <location>
        <begin position="503"/>
        <end position="843"/>
    </location>
</feature>
<proteinExistence type="predicted"/>
<dbReference type="OrthoDB" id="3509362at2759"/>
<dbReference type="VEuPathDB" id="FungiDB:AB675_8472"/>
<organism evidence="2 3">
    <name type="scientific">Cyphellophora attinorum</name>
    <dbReference type="NCBI Taxonomy" id="1664694"/>
    <lineage>
        <taxon>Eukaryota</taxon>
        <taxon>Fungi</taxon>
        <taxon>Dikarya</taxon>
        <taxon>Ascomycota</taxon>
        <taxon>Pezizomycotina</taxon>
        <taxon>Eurotiomycetes</taxon>
        <taxon>Chaetothyriomycetidae</taxon>
        <taxon>Chaetothyriales</taxon>
        <taxon>Cyphellophoraceae</taxon>
        <taxon>Cyphellophora</taxon>
    </lineage>
</organism>
<dbReference type="EMBL" id="LFJN01000003">
    <property type="protein sequence ID" value="KPI44396.1"/>
    <property type="molecule type" value="Genomic_DNA"/>
</dbReference>
<accession>A0A0N1P319</accession>
<evidence type="ECO:0000313" key="2">
    <source>
        <dbReference type="EMBL" id="KPI44396.1"/>
    </source>
</evidence>
<dbReference type="Gene3D" id="3.90.180.10">
    <property type="entry name" value="Medium-chain alcohol dehydrogenases, catalytic domain"/>
    <property type="match status" value="1"/>
</dbReference>